<sequence>MLMGPIINGMPVLNPLVTIITVAPYRRTLIKVGPSLPPAINSVRPQSQLLYRSTRPRSLRSEHQRTNFK</sequence>
<dbReference type="WBParaSite" id="MhA1_Contig1285.frz3.gene3">
    <property type="protein sequence ID" value="MhA1_Contig1285.frz3.gene3"/>
    <property type="gene ID" value="MhA1_Contig1285.frz3.gene3"/>
</dbReference>
<reference evidence="2" key="1">
    <citation type="submission" date="2016-11" db="UniProtKB">
        <authorList>
            <consortium name="WormBaseParasite"/>
        </authorList>
    </citation>
    <scope>IDENTIFICATION</scope>
</reference>
<keyword evidence="1" id="KW-1185">Reference proteome</keyword>
<proteinExistence type="predicted"/>
<protein>
    <submittedName>
        <fullName evidence="2">Secreted protein</fullName>
    </submittedName>
</protein>
<evidence type="ECO:0000313" key="1">
    <source>
        <dbReference type="Proteomes" id="UP000095281"/>
    </source>
</evidence>
<accession>A0A1I8B3N1</accession>
<organism evidence="1 2">
    <name type="scientific">Meloidogyne hapla</name>
    <name type="common">Root-knot nematode worm</name>
    <dbReference type="NCBI Taxonomy" id="6305"/>
    <lineage>
        <taxon>Eukaryota</taxon>
        <taxon>Metazoa</taxon>
        <taxon>Ecdysozoa</taxon>
        <taxon>Nematoda</taxon>
        <taxon>Chromadorea</taxon>
        <taxon>Rhabditida</taxon>
        <taxon>Tylenchina</taxon>
        <taxon>Tylenchomorpha</taxon>
        <taxon>Tylenchoidea</taxon>
        <taxon>Meloidogynidae</taxon>
        <taxon>Meloidogyninae</taxon>
        <taxon>Meloidogyne</taxon>
    </lineage>
</organism>
<dbReference type="Proteomes" id="UP000095281">
    <property type="component" value="Unplaced"/>
</dbReference>
<evidence type="ECO:0000313" key="2">
    <source>
        <dbReference type="WBParaSite" id="MhA1_Contig1285.frz3.gene3"/>
    </source>
</evidence>
<dbReference type="AlphaFoldDB" id="A0A1I8B3N1"/>
<name>A0A1I8B3N1_MELHA</name>